<proteinExistence type="predicted"/>
<gene>
    <name evidence="2" type="primary">nase</name>
</gene>
<evidence type="ECO:0000313" key="2">
    <source>
        <dbReference type="EMBL" id="CBX26646.1"/>
    </source>
</evidence>
<keyword evidence="1" id="KW-0732">Signal</keyword>
<dbReference type="AlphaFoldDB" id="E1YMX6"/>
<accession>E1YMX6</accession>
<feature type="chain" id="PRO_5003155187" evidence="1">
    <location>
        <begin position="19"/>
        <end position="123"/>
    </location>
</feature>
<evidence type="ECO:0000256" key="1">
    <source>
        <dbReference type="SAM" id="SignalP"/>
    </source>
</evidence>
<name>E1YMX6_FLAVE</name>
<feature type="signal peptide" evidence="1">
    <location>
        <begin position="1"/>
        <end position="18"/>
    </location>
</feature>
<protein>
    <submittedName>
        <fullName evidence="2">Asparaginase</fullName>
    </submittedName>
</protein>
<dbReference type="EMBL" id="FR696374">
    <property type="protein sequence ID" value="CBX26646.1"/>
    <property type="molecule type" value="Genomic_DNA"/>
</dbReference>
<dbReference type="PROSITE" id="PS51257">
    <property type="entry name" value="PROKAR_LIPOPROTEIN"/>
    <property type="match status" value="1"/>
</dbReference>
<reference evidence="2" key="1">
    <citation type="journal article" date="2011" name="Bioresour. Technol.">
        <title>The first characterized asparaginase from a basidiomycete, Flammulina velutipes.</title>
        <authorList>
            <person name="Eisele N."/>
            <person name="Linke D."/>
            <person name="Bitzer K."/>
            <person name="Na'amnieh S."/>
            <person name="Nimtz M."/>
            <person name="Berger R.G."/>
        </authorList>
    </citation>
    <scope>NUCLEOTIDE SEQUENCE</scope>
    <source>
        <strain evidence="2">DSMZ 1658</strain>
        <tissue evidence="2">Mycelium</tissue>
    </source>
</reference>
<sequence>MKSFALFVPLIVAAVVNSAVVTFSTGLGCNSVSQTYRGNCNFCADPPGDWSSVGFSEIGGDNRVTVHNQNSCTPASQVGQGFGPACWNQGATKLRSAWVACPGQRLAENGTIVDDDGAFIDFA</sequence>
<organism evidence="2">
    <name type="scientific">Flammulina velutipes</name>
    <name type="common">Agaricus velutipes</name>
    <dbReference type="NCBI Taxonomy" id="38945"/>
    <lineage>
        <taxon>Eukaryota</taxon>
        <taxon>Fungi</taxon>
        <taxon>Dikarya</taxon>
        <taxon>Basidiomycota</taxon>
        <taxon>Agaricomycotina</taxon>
        <taxon>Agaricomycetes</taxon>
        <taxon>Agaricomycetidae</taxon>
        <taxon>Agaricales</taxon>
        <taxon>Marasmiineae</taxon>
        <taxon>Physalacriaceae</taxon>
        <taxon>Flammulina</taxon>
    </lineage>
</organism>